<organism evidence="2 3">
    <name type="scientific">Nocardia jiangxiensis</name>
    <dbReference type="NCBI Taxonomy" id="282685"/>
    <lineage>
        <taxon>Bacteria</taxon>
        <taxon>Bacillati</taxon>
        <taxon>Actinomycetota</taxon>
        <taxon>Actinomycetes</taxon>
        <taxon>Mycobacteriales</taxon>
        <taxon>Nocardiaceae</taxon>
        <taxon>Nocardia</taxon>
    </lineage>
</organism>
<protein>
    <submittedName>
        <fullName evidence="2">Uncharacterized protein</fullName>
    </submittedName>
</protein>
<gene>
    <name evidence="2" type="ORF">ACFYXQ_15955</name>
</gene>
<keyword evidence="3" id="KW-1185">Reference proteome</keyword>
<sequence>MTFEAGIAVTSTRTTITPAGSDFDHAGQNRPAHDSDRDIGLDTTTLAPPAETVRAAIDPADLTDRIDQAWITPLDCDDDYDYSPTD</sequence>
<feature type="compositionally biased region" description="Polar residues" evidence="1">
    <location>
        <begin position="9"/>
        <end position="18"/>
    </location>
</feature>
<dbReference type="RefSeq" id="WP_040828734.1">
    <property type="nucleotide sequence ID" value="NZ_JBIAQY010000004.1"/>
</dbReference>
<name>A0ABW6RZ18_9NOCA</name>
<comment type="caution">
    <text evidence="2">The sequence shown here is derived from an EMBL/GenBank/DDBJ whole genome shotgun (WGS) entry which is preliminary data.</text>
</comment>
<feature type="region of interest" description="Disordered" evidence="1">
    <location>
        <begin position="1"/>
        <end position="45"/>
    </location>
</feature>
<evidence type="ECO:0000313" key="2">
    <source>
        <dbReference type="EMBL" id="MFF3569265.1"/>
    </source>
</evidence>
<dbReference type="Proteomes" id="UP001601992">
    <property type="component" value="Unassembled WGS sequence"/>
</dbReference>
<evidence type="ECO:0000256" key="1">
    <source>
        <dbReference type="SAM" id="MobiDB-lite"/>
    </source>
</evidence>
<proteinExistence type="predicted"/>
<feature type="compositionally biased region" description="Basic and acidic residues" evidence="1">
    <location>
        <begin position="22"/>
        <end position="40"/>
    </location>
</feature>
<dbReference type="EMBL" id="JBIAQY010000004">
    <property type="protein sequence ID" value="MFF3569265.1"/>
    <property type="molecule type" value="Genomic_DNA"/>
</dbReference>
<evidence type="ECO:0000313" key="3">
    <source>
        <dbReference type="Proteomes" id="UP001601992"/>
    </source>
</evidence>
<accession>A0ABW6RZ18</accession>
<reference evidence="2 3" key="1">
    <citation type="submission" date="2024-10" db="EMBL/GenBank/DDBJ databases">
        <title>The Natural Products Discovery Center: Release of the First 8490 Sequenced Strains for Exploring Actinobacteria Biosynthetic Diversity.</title>
        <authorList>
            <person name="Kalkreuter E."/>
            <person name="Kautsar S.A."/>
            <person name="Yang D."/>
            <person name="Bader C.D."/>
            <person name="Teijaro C.N."/>
            <person name="Fluegel L."/>
            <person name="Davis C.M."/>
            <person name="Simpson J.R."/>
            <person name="Lauterbach L."/>
            <person name="Steele A.D."/>
            <person name="Gui C."/>
            <person name="Meng S."/>
            <person name="Li G."/>
            <person name="Viehrig K."/>
            <person name="Ye F."/>
            <person name="Su P."/>
            <person name="Kiefer A.F."/>
            <person name="Nichols A."/>
            <person name="Cepeda A.J."/>
            <person name="Yan W."/>
            <person name="Fan B."/>
            <person name="Jiang Y."/>
            <person name="Adhikari A."/>
            <person name="Zheng C.-J."/>
            <person name="Schuster L."/>
            <person name="Cowan T.M."/>
            <person name="Smanski M.J."/>
            <person name="Chevrette M.G."/>
            <person name="De Carvalho L.P.S."/>
            <person name="Shen B."/>
        </authorList>
    </citation>
    <scope>NUCLEOTIDE SEQUENCE [LARGE SCALE GENOMIC DNA]</scope>
    <source>
        <strain evidence="2 3">NPDC002593</strain>
    </source>
</reference>